<dbReference type="SUPFAM" id="SSF55785">
    <property type="entry name" value="PYP-like sensor domain (PAS domain)"/>
    <property type="match status" value="2"/>
</dbReference>
<dbReference type="NCBIfam" id="TIGR00254">
    <property type="entry name" value="GGDEF"/>
    <property type="match status" value="1"/>
</dbReference>
<feature type="domain" description="GGDEF" evidence="4">
    <location>
        <begin position="527"/>
        <end position="660"/>
    </location>
</feature>
<dbReference type="Pfam" id="PF13426">
    <property type="entry name" value="PAS_9"/>
    <property type="match status" value="2"/>
</dbReference>
<dbReference type="FunFam" id="3.30.70.270:FF:000001">
    <property type="entry name" value="Diguanylate cyclase domain protein"/>
    <property type="match status" value="1"/>
</dbReference>
<evidence type="ECO:0000256" key="2">
    <source>
        <dbReference type="SAM" id="Phobius"/>
    </source>
</evidence>
<dbReference type="PROSITE" id="PS50887">
    <property type="entry name" value="GGDEF"/>
    <property type="match status" value="1"/>
</dbReference>
<dbReference type="Gene3D" id="3.30.70.270">
    <property type="match status" value="1"/>
</dbReference>
<dbReference type="InterPro" id="IPR000160">
    <property type="entry name" value="GGDEF_dom"/>
</dbReference>
<dbReference type="SMART" id="SM00267">
    <property type="entry name" value="GGDEF"/>
    <property type="match status" value="1"/>
</dbReference>
<keyword evidence="2" id="KW-0812">Transmembrane</keyword>
<dbReference type="NCBIfam" id="TIGR00229">
    <property type="entry name" value="sensory_box"/>
    <property type="match status" value="2"/>
</dbReference>
<dbReference type="Pfam" id="PF00990">
    <property type="entry name" value="GGDEF"/>
    <property type="match status" value="1"/>
</dbReference>
<accession>Q1N132</accession>
<name>Q1N132_9GAMM</name>
<dbReference type="EMBL" id="AAQH01000012">
    <property type="protein sequence ID" value="EAT11842.1"/>
    <property type="molecule type" value="Genomic_DNA"/>
</dbReference>
<dbReference type="STRING" id="207949.RED65_13812"/>
<sequence>MSIDDNRAPTATTSQHTSVIRKQVVVAISTLLAVSLLLISLSYVQSYALNGVRVFTKGEGTWAKAQKDAIFYLQRFASFGSDHDYQMFLSALEVTFGDKQARLALLQTPPDRATASKGFLIGLNDPEDIETMIGFFLHFKNFYHVKKATAFWEKADTSIEELQRLGKRIKAQRKVNPTSIDRKQLLELDRLNAELTSYENAFSNTLGEGARWVKDTTDQVSIIAIAFSILFLVFYLRSILAHISQTESELRLSEKRFNSLYDSGLLSIIEWNENGLITDANANFLHLFGFDSVDISNRTLQWQSLIPQDQRKVLKEIADNIKYGRGNKLHSIELFHRTGERLSVYLGGIPYDSSASAGLFFALDQTQKHQAERQLKLAASVLDSSHDGILILDKDLHVISTNHALCELTHMSAKRIIGSTFSFYHDSVATETKSAIRNALTHQLNWQGDTEIKTYSQKIIPVRLSISHVGELESTIVVIITDISDRKALENRLQQMAHHDALTGLANRTLFENQLNQAISRADRQNKKVALLFIDLDRFKPINDEYGHEMGDKLLRIVAERLESRTREHDTVARIGGDEFVMIIEDISDMNSIESVAQQVVSLLCSPIVIDGIEISVGCSIGISLYPDHGTSSIELTRSADIAMYAAKSQSEKRFYIFTHPPEL</sequence>
<dbReference type="RefSeq" id="WP_007017937.1">
    <property type="nucleotide sequence ID" value="NZ_CH724115.1"/>
</dbReference>
<keyword evidence="6" id="KW-1185">Reference proteome</keyword>
<dbReference type="CDD" id="cd01949">
    <property type="entry name" value="GGDEF"/>
    <property type="match status" value="1"/>
</dbReference>
<dbReference type="AlphaFoldDB" id="Q1N132"/>
<dbReference type="PANTHER" id="PTHR44757:SF2">
    <property type="entry name" value="BIOFILM ARCHITECTURE MAINTENANCE PROTEIN MBAA"/>
    <property type="match status" value="1"/>
</dbReference>
<evidence type="ECO:0000313" key="6">
    <source>
        <dbReference type="Proteomes" id="UP000004263"/>
    </source>
</evidence>
<dbReference type="CDD" id="cd00130">
    <property type="entry name" value="PAS"/>
    <property type="match status" value="2"/>
</dbReference>
<dbReference type="GO" id="GO:0003824">
    <property type="term" value="F:catalytic activity"/>
    <property type="evidence" value="ECO:0007669"/>
    <property type="project" value="UniProtKB-ARBA"/>
</dbReference>
<dbReference type="InterPro" id="IPR052155">
    <property type="entry name" value="Biofilm_reg_signaling"/>
</dbReference>
<keyword evidence="2" id="KW-0472">Membrane</keyword>
<dbReference type="PROSITE" id="PS50112">
    <property type="entry name" value="PAS"/>
    <property type="match status" value="2"/>
</dbReference>
<evidence type="ECO:0000259" key="3">
    <source>
        <dbReference type="PROSITE" id="PS50112"/>
    </source>
</evidence>
<dbReference type="InterPro" id="IPR000014">
    <property type="entry name" value="PAS"/>
</dbReference>
<comment type="caution">
    <text evidence="5">The sequence shown here is derived from an EMBL/GenBank/DDBJ whole genome shotgun (WGS) entry which is preliminary data.</text>
</comment>
<dbReference type="Gene3D" id="3.30.450.20">
    <property type="entry name" value="PAS domain"/>
    <property type="match status" value="2"/>
</dbReference>
<dbReference type="OrthoDB" id="8416215at2"/>
<proteinExistence type="predicted"/>
<reference evidence="5 6" key="1">
    <citation type="submission" date="2006-03" db="EMBL/GenBank/DDBJ databases">
        <authorList>
            <person name="Pinhassi J."/>
            <person name="Pedros-Alio C."/>
            <person name="Ferriera S."/>
            <person name="Johnson J."/>
            <person name="Kravitz S."/>
            <person name="Halpern A."/>
            <person name="Remington K."/>
            <person name="Beeson K."/>
            <person name="Tran B."/>
            <person name="Rogers Y.-H."/>
            <person name="Friedman R."/>
            <person name="Venter J.C."/>
        </authorList>
    </citation>
    <scope>NUCLEOTIDE SEQUENCE [LARGE SCALE GENOMIC DNA]</scope>
    <source>
        <strain evidence="5 6">RED65</strain>
    </source>
</reference>
<dbReference type="SUPFAM" id="SSF55073">
    <property type="entry name" value="Nucleotide cyclase"/>
    <property type="match status" value="1"/>
</dbReference>
<dbReference type="HOGENOM" id="CLU_026990_0_0_6"/>
<protein>
    <submittedName>
        <fullName evidence="5">Uncharacterized protein</fullName>
    </submittedName>
</protein>
<dbReference type="Proteomes" id="UP000004263">
    <property type="component" value="Unassembled WGS sequence"/>
</dbReference>
<feature type="transmembrane region" description="Helical" evidence="2">
    <location>
        <begin position="24"/>
        <end position="44"/>
    </location>
</feature>
<dbReference type="InterPro" id="IPR029787">
    <property type="entry name" value="Nucleotide_cyclase"/>
</dbReference>
<dbReference type="PANTHER" id="PTHR44757">
    <property type="entry name" value="DIGUANYLATE CYCLASE DGCP"/>
    <property type="match status" value="1"/>
</dbReference>
<comment type="cofactor">
    <cofactor evidence="1">
        <name>Mg(2+)</name>
        <dbReference type="ChEBI" id="CHEBI:18420"/>
    </cofactor>
</comment>
<feature type="domain" description="PAS" evidence="3">
    <location>
        <begin position="374"/>
        <end position="443"/>
    </location>
</feature>
<evidence type="ECO:0000259" key="4">
    <source>
        <dbReference type="PROSITE" id="PS50887"/>
    </source>
</evidence>
<organism evidence="5 6">
    <name type="scientific">Bermanella marisrubri</name>
    <dbReference type="NCBI Taxonomy" id="207949"/>
    <lineage>
        <taxon>Bacteria</taxon>
        <taxon>Pseudomonadati</taxon>
        <taxon>Pseudomonadota</taxon>
        <taxon>Gammaproteobacteria</taxon>
        <taxon>Oceanospirillales</taxon>
        <taxon>Oceanospirillaceae</taxon>
        <taxon>Bermanella</taxon>
    </lineage>
</organism>
<gene>
    <name evidence="5" type="ORF">RED65_13812</name>
</gene>
<evidence type="ECO:0000256" key="1">
    <source>
        <dbReference type="ARBA" id="ARBA00001946"/>
    </source>
</evidence>
<keyword evidence="2" id="KW-1133">Transmembrane helix</keyword>
<evidence type="ECO:0000313" key="5">
    <source>
        <dbReference type="EMBL" id="EAT11842.1"/>
    </source>
</evidence>
<dbReference type="InterPro" id="IPR035965">
    <property type="entry name" value="PAS-like_dom_sf"/>
</dbReference>
<dbReference type="SMART" id="SM00091">
    <property type="entry name" value="PAS"/>
    <property type="match status" value="2"/>
</dbReference>
<feature type="domain" description="PAS" evidence="3">
    <location>
        <begin position="253"/>
        <end position="324"/>
    </location>
</feature>
<dbReference type="InterPro" id="IPR043128">
    <property type="entry name" value="Rev_trsase/Diguanyl_cyclase"/>
</dbReference>